<keyword evidence="3" id="KW-1185">Reference proteome</keyword>
<accession>A0AA87YZ47</accession>
<reference evidence="2" key="1">
    <citation type="submission" date="2023-07" db="EMBL/GenBank/DDBJ databases">
        <title>draft genome sequence of fig (Ficus carica).</title>
        <authorList>
            <person name="Takahashi T."/>
            <person name="Nishimura K."/>
        </authorList>
    </citation>
    <scope>NUCLEOTIDE SEQUENCE</scope>
</reference>
<sequence length="74" mass="7916">MILASHCDWFATEVGLPMVISRRGARLAKGRRAGLLMDSRKTAKVGLALGGFATRGLGTTEINSYNATRRCCGC</sequence>
<dbReference type="Proteomes" id="UP001187192">
    <property type="component" value="Unassembled WGS sequence"/>
</dbReference>
<dbReference type="Gramene" id="FCD_00028016-RA">
    <property type="protein sequence ID" value="FCD_00028016-RA:cds"/>
    <property type="gene ID" value="FCD_00028016"/>
</dbReference>
<organism evidence="2 3">
    <name type="scientific">Ficus carica</name>
    <name type="common">Common fig</name>
    <dbReference type="NCBI Taxonomy" id="3494"/>
    <lineage>
        <taxon>Eukaryota</taxon>
        <taxon>Viridiplantae</taxon>
        <taxon>Streptophyta</taxon>
        <taxon>Embryophyta</taxon>
        <taxon>Tracheophyta</taxon>
        <taxon>Spermatophyta</taxon>
        <taxon>Magnoliopsida</taxon>
        <taxon>eudicotyledons</taxon>
        <taxon>Gunneridae</taxon>
        <taxon>Pentapetalae</taxon>
        <taxon>rosids</taxon>
        <taxon>fabids</taxon>
        <taxon>Rosales</taxon>
        <taxon>Moraceae</taxon>
        <taxon>Ficeae</taxon>
        <taxon>Ficus</taxon>
    </lineage>
</organism>
<dbReference type="EMBL" id="BTGU01003075">
    <property type="protein sequence ID" value="GMN26269.1"/>
    <property type="molecule type" value="Genomic_DNA"/>
</dbReference>
<dbReference type="AlphaFoldDB" id="A0AA87YZ47"/>
<evidence type="ECO:0000313" key="1">
    <source>
        <dbReference type="EMBL" id="GMN26269.1"/>
    </source>
</evidence>
<comment type="caution">
    <text evidence="2">The sequence shown here is derived from an EMBL/GenBank/DDBJ whole genome shotgun (WGS) entry which is preliminary data.</text>
</comment>
<dbReference type="EMBL" id="BTGU01003076">
    <property type="protein sequence ID" value="GMN26283.1"/>
    <property type="molecule type" value="Genomic_DNA"/>
</dbReference>
<proteinExistence type="predicted"/>
<protein>
    <submittedName>
        <fullName evidence="2">Uncharacterized protein</fullName>
    </submittedName>
</protein>
<name>A0AA87YZ47_FICCA</name>
<evidence type="ECO:0000313" key="3">
    <source>
        <dbReference type="Proteomes" id="UP001187192"/>
    </source>
</evidence>
<gene>
    <name evidence="1" type="ORF">TIFTF001_043978</name>
    <name evidence="2" type="ORF">TIFTF001_043979</name>
</gene>
<evidence type="ECO:0000313" key="2">
    <source>
        <dbReference type="EMBL" id="GMN26283.1"/>
    </source>
</evidence>